<dbReference type="GeneID" id="64572935"/>
<dbReference type="PANTHER" id="PTHR47938:SF35">
    <property type="entry name" value="PENTATRICOPEPTIDE REPEAT-CONTAINING PROTEIN 4, MITOCHONDRIAL-RELATED"/>
    <property type="match status" value="1"/>
</dbReference>
<dbReference type="InterPro" id="IPR011990">
    <property type="entry name" value="TPR-like_helical_dom_sf"/>
</dbReference>
<reference evidence="4" key="1">
    <citation type="submission" date="2020-10" db="EMBL/GenBank/DDBJ databases">
        <authorList>
            <person name="Palmer J.M."/>
        </authorList>
    </citation>
    <scope>NUCLEOTIDE SEQUENCE</scope>
    <source>
        <strain evidence="4">UCD 2041</strain>
    </source>
</reference>
<dbReference type="KEGG" id="bbrx:BRETT_001010"/>
<dbReference type="GO" id="GO:0003729">
    <property type="term" value="F:mRNA binding"/>
    <property type="evidence" value="ECO:0007669"/>
    <property type="project" value="TreeGrafter"/>
</dbReference>
<dbReference type="GO" id="GO:0005739">
    <property type="term" value="C:mitochondrion"/>
    <property type="evidence" value="ECO:0007669"/>
    <property type="project" value="UniProtKB-SubCell"/>
</dbReference>
<sequence>MARVKSVSQAKDRLQQAVRSGKNLAREEVKEKKHLKFLHKKNLRPVRNNSAIALLEDLLQKKFPADTKVGPLTALTDEELNIIFNQPNKRLKYKILGTSGNQLQNSVLVDRDVTKYLQRGDLTRAVLLAEMAGENGIFAVGTILKSLLAHQRFNKALLLFNRLKKRSIKPDGRVLNIMFSGLTRNHSLPEHVSQPSLSSEQASKLYSIFSLALHKTPDELSVIHVNSLLKAFRTANRPDLAIMLFDKAGSTKLKALRPDLRTYTEMFSNLRSYTDDFRTAVKTTETLFARVQRNPAIKIDSKLIRSYSSVFVFANDTRLCARAITILRDWYKLCKKEDIGQIINASEYDESLLHKGNRKISEDVNVERDILLPRNEINLKKHKRFEVDQTILRRYQSLCDLFKLQNSYVSRESKSFKGHL</sequence>
<feature type="region of interest" description="Disordered" evidence="3">
    <location>
        <begin position="1"/>
        <end position="22"/>
    </location>
</feature>
<dbReference type="InterPro" id="IPR002885">
    <property type="entry name" value="PPR_rpt"/>
</dbReference>
<reference evidence="4" key="2">
    <citation type="journal article" name="BMC Genomics">
        <title>New genome assemblies reveal patterns of domestication and adaptation across Brettanomyces (Dekkera) species.</title>
        <authorList>
            <person name="Roach M.J."/>
            <person name="Borneman A.R."/>
        </authorList>
    </citation>
    <scope>NUCLEOTIDE SEQUENCE</scope>
    <source>
        <strain evidence="4">UCD 2041</strain>
    </source>
</reference>
<evidence type="ECO:0000256" key="2">
    <source>
        <dbReference type="ARBA" id="ARBA00044527"/>
    </source>
</evidence>
<dbReference type="Gene3D" id="1.25.40.10">
    <property type="entry name" value="Tetratricopeptide repeat domain"/>
    <property type="match status" value="1"/>
</dbReference>
<dbReference type="RefSeq" id="XP_041137782.1">
    <property type="nucleotide sequence ID" value="XM_041279568.1"/>
</dbReference>
<evidence type="ECO:0000256" key="3">
    <source>
        <dbReference type="SAM" id="MobiDB-lite"/>
    </source>
</evidence>
<evidence type="ECO:0000313" key="5">
    <source>
        <dbReference type="Proteomes" id="UP000663131"/>
    </source>
</evidence>
<evidence type="ECO:0000256" key="1">
    <source>
        <dbReference type="ARBA" id="ARBA00004173"/>
    </source>
</evidence>
<name>A0A871R5Y9_DEKBR</name>
<dbReference type="EMBL" id="CP063136">
    <property type="protein sequence ID" value="QOU21289.1"/>
    <property type="molecule type" value="Genomic_DNA"/>
</dbReference>
<dbReference type="NCBIfam" id="TIGR00756">
    <property type="entry name" value="PPR"/>
    <property type="match status" value="1"/>
</dbReference>
<accession>A0A871R5Y9</accession>
<dbReference type="PANTHER" id="PTHR47938">
    <property type="entry name" value="RESPIRATORY COMPLEX I CHAPERONE (CIA84), PUTATIVE (AFU_ORTHOLOGUE AFUA_2G06020)-RELATED"/>
    <property type="match status" value="1"/>
</dbReference>
<comment type="subcellular location">
    <subcellularLocation>
        <location evidence="1">Mitochondrion</location>
    </subcellularLocation>
</comment>
<dbReference type="AlphaFoldDB" id="A0A871R5Y9"/>
<proteinExistence type="predicted"/>
<evidence type="ECO:0000313" key="4">
    <source>
        <dbReference type="EMBL" id="QOU21289.1"/>
    </source>
</evidence>
<dbReference type="Proteomes" id="UP000663131">
    <property type="component" value="Chromosome 8"/>
</dbReference>
<organism evidence="4 5">
    <name type="scientific">Dekkera bruxellensis</name>
    <name type="common">Brettanomyces custersii</name>
    <dbReference type="NCBI Taxonomy" id="5007"/>
    <lineage>
        <taxon>Eukaryota</taxon>
        <taxon>Fungi</taxon>
        <taxon>Dikarya</taxon>
        <taxon>Ascomycota</taxon>
        <taxon>Saccharomycotina</taxon>
        <taxon>Pichiomycetes</taxon>
        <taxon>Pichiales</taxon>
        <taxon>Pichiaceae</taxon>
        <taxon>Brettanomyces</taxon>
    </lineage>
</organism>
<gene>
    <name evidence="4" type="ORF">BRETT_001010</name>
</gene>
<dbReference type="OrthoDB" id="185373at2759"/>
<protein>
    <recommendedName>
        <fullName evidence="2">Mitochondrial 15S rRNA processing factor CCM1</fullName>
    </recommendedName>
</protein>